<dbReference type="InterPro" id="IPR029032">
    <property type="entry name" value="AhpD-like"/>
</dbReference>
<dbReference type="Pfam" id="PF02627">
    <property type="entry name" value="CMD"/>
    <property type="match status" value="1"/>
</dbReference>
<dbReference type="GO" id="GO:0051920">
    <property type="term" value="F:peroxiredoxin activity"/>
    <property type="evidence" value="ECO:0007669"/>
    <property type="project" value="InterPro"/>
</dbReference>
<evidence type="ECO:0000313" key="3">
    <source>
        <dbReference type="Proteomes" id="UP000282084"/>
    </source>
</evidence>
<dbReference type="PANTHER" id="PTHR34846:SF5">
    <property type="entry name" value="CARBOXYMUCONOLACTONE DECARBOXYLASE-LIKE DOMAIN-CONTAINING PROTEIN"/>
    <property type="match status" value="1"/>
</dbReference>
<name>A0A495W0A4_9PSEU</name>
<dbReference type="Proteomes" id="UP000282084">
    <property type="component" value="Unassembled WGS sequence"/>
</dbReference>
<sequence length="145" mass="16127">MTIRLPVAELTPDTLRAMSALEQAARATTLDLGLVELVKVRASQVNGCAYCVDLHLGKAREAGERQQRLDLLAVWREAPVFTDRERAALALAEAVTRLSDGVPEGVVEEARRHFEERELAELLWVVATINTWNRVVATTHAWEVS</sequence>
<keyword evidence="2" id="KW-0575">Peroxidase</keyword>
<evidence type="ECO:0000313" key="2">
    <source>
        <dbReference type="EMBL" id="RKT55046.1"/>
    </source>
</evidence>
<keyword evidence="2" id="KW-0560">Oxidoreductase</keyword>
<proteinExistence type="predicted"/>
<dbReference type="InterPro" id="IPR003779">
    <property type="entry name" value="CMD-like"/>
</dbReference>
<dbReference type="NCBIfam" id="TIGR00778">
    <property type="entry name" value="ahpD_dom"/>
    <property type="match status" value="1"/>
</dbReference>
<dbReference type="InterPro" id="IPR004675">
    <property type="entry name" value="AhpD_core"/>
</dbReference>
<dbReference type="RefSeq" id="WP_121011794.1">
    <property type="nucleotide sequence ID" value="NZ_RBXO01000001.1"/>
</dbReference>
<dbReference type="PANTHER" id="PTHR34846">
    <property type="entry name" value="4-CARBOXYMUCONOLACTONE DECARBOXYLASE FAMILY PROTEIN (AFU_ORTHOLOGUE AFUA_6G11590)"/>
    <property type="match status" value="1"/>
</dbReference>
<dbReference type="Gene3D" id="1.20.1290.10">
    <property type="entry name" value="AhpD-like"/>
    <property type="match status" value="1"/>
</dbReference>
<gene>
    <name evidence="2" type="ORF">C8E97_3702</name>
</gene>
<comment type="caution">
    <text evidence="2">The sequence shown here is derived from an EMBL/GenBank/DDBJ whole genome shotgun (WGS) entry which is preliminary data.</text>
</comment>
<dbReference type="SUPFAM" id="SSF69118">
    <property type="entry name" value="AhpD-like"/>
    <property type="match status" value="1"/>
</dbReference>
<keyword evidence="3" id="KW-1185">Reference proteome</keyword>
<dbReference type="EMBL" id="RBXO01000001">
    <property type="protein sequence ID" value="RKT55046.1"/>
    <property type="molecule type" value="Genomic_DNA"/>
</dbReference>
<dbReference type="AlphaFoldDB" id="A0A495W0A4"/>
<organism evidence="2 3">
    <name type="scientific">Saccharothrix australiensis</name>
    <dbReference type="NCBI Taxonomy" id="2072"/>
    <lineage>
        <taxon>Bacteria</taxon>
        <taxon>Bacillati</taxon>
        <taxon>Actinomycetota</taxon>
        <taxon>Actinomycetes</taxon>
        <taxon>Pseudonocardiales</taxon>
        <taxon>Pseudonocardiaceae</taxon>
        <taxon>Saccharothrix</taxon>
    </lineage>
</organism>
<evidence type="ECO:0000259" key="1">
    <source>
        <dbReference type="Pfam" id="PF02627"/>
    </source>
</evidence>
<feature type="domain" description="Carboxymuconolactone decarboxylase-like" evidence="1">
    <location>
        <begin position="12"/>
        <end position="94"/>
    </location>
</feature>
<accession>A0A495W0A4</accession>
<reference evidence="2 3" key="1">
    <citation type="submission" date="2018-10" db="EMBL/GenBank/DDBJ databases">
        <title>Sequencing the genomes of 1000 actinobacteria strains.</title>
        <authorList>
            <person name="Klenk H.-P."/>
        </authorList>
    </citation>
    <scope>NUCLEOTIDE SEQUENCE [LARGE SCALE GENOMIC DNA]</scope>
    <source>
        <strain evidence="2 3">DSM 43800</strain>
    </source>
</reference>
<dbReference type="OrthoDB" id="5185109at2"/>
<protein>
    <submittedName>
        <fullName evidence="2">AhpD family alkylhydroperoxidase</fullName>
    </submittedName>
</protein>